<evidence type="ECO:0000256" key="5">
    <source>
        <dbReference type="ARBA" id="ARBA00022777"/>
    </source>
</evidence>
<dbReference type="EC" id="2.7.11.1" evidence="1"/>
<evidence type="ECO:0000256" key="7">
    <source>
        <dbReference type="ARBA" id="ARBA00047899"/>
    </source>
</evidence>
<dbReference type="PROSITE" id="PS00108">
    <property type="entry name" value="PROTEIN_KINASE_ST"/>
    <property type="match status" value="1"/>
</dbReference>
<evidence type="ECO:0000313" key="13">
    <source>
        <dbReference type="EMBL" id="KAJ6249282.1"/>
    </source>
</evidence>
<name>A0ABQ8YXU5_9EUKA</name>
<feature type="binding site" evidence="9">
    <location>
        <position position="43"/>
    </location>
    <ligand>
        <name>ATP</name>
        <dbReference type="ChEBI" id="CHEBI:30616"/>
    </ligand>
</feature>
<proteinExistence type="predicted"/>
<feature type="region of interest" description="Disordered" evidence="10">
    <location>
        <begin position="280"/>
        <end position="325"/>
    </location>
</feature>
<dbReference type="InterPro" id="IPR008271">
    <property type="entry name" value="Ser/Thr_kinase_AS"/>
</dbReference>
<dbReference type="PANTHER" id="PTHR24346:SF82">
    <property type="entry name" value="KP78A-RELATED"/>
    <property type="match status" value="1"/>
</dbReference>
<feature type="compositionally biased region" description="Acidic residues" evidence="10">
    <location>
        <begin position="687"/>
        <end position="698"/>
    </location>
</feature>
<evidence type="ECO:0000256" key="4">
    <source>
        <dbReference type="ARBA" id="ARBA00022741"/>
    </source>
</evidence>
<dbReference type="InterPro" id="IPR028375">
    <property type="entry name" value="KA1/Ssp2_C"/>
</dbReference>
<feature type="domain" description="Protein kinase" evidence="11">
    <location>
        <begin position="14"/>
        <end position="267"/>
    </location>
</feature>
<keyword evidence="6 9" id="KW-0067">ATP-binding</keyword>
<dbReference type="Pfam" id="PF00069">
    <property type="entry name" value="Pkinase"/>
    <property type="match status" value="1"/>
</dbReference>
<evidence type="ECO:0000259" key="11">
    <source>
        <dbReference type="PROSITE" id="PS50011"/>
    </source>
</evidence>
<dbReference type="InterPro" id="IPR001772">
    <property type="entry name" value="KA1_dom"/>
</dbReference>
<keyword evidence="3" id="KW-0808">Transferase</keyword>
<sequence length="823" mass="95777">MNKPIQQIGNINDYLIGDIIGEGSYGKVHLATHVPTQELVAIKSINKSRFQLREKYTHQFFRELEILEKLDHPNIIRFYDFVETKTSWLIVQEYSNGGELFDYLVQNKKLKETVARKYFGQLLEGIEYCHNYNIVHRDLKLENLLLDSDLNLKIIDFGFSNFEKKDELLKTFCGSPSYSAPEILNRQQYSGFKIDIWSMGVILYILLVGKHPFVENNTKIMFEKIKIGKYNLPNFLSEEAKDLLKKMLCVNPEERISISEITKHKWVALNNIKKSTINDQKISKKKKNSSALKSTSSSSSSSTSKPTHTPTLSSTLSPTSSSSSSFLSSTSSITILPSSLISTVPIPAFSLINSMKITDPLIVLKISENGSNYQEIIEDLENSKRSKFRASYNIYSKMSKEGKFQLNETEISNEKKKEIKRELKKQKKKEKKLRKERKKMKREQRKKVKKERKKKKKKEKTHAKPKNKLQKVNTTNDPNNQIKKNDRIEKENNKLNQDLIINLRPNNNIQYSKIEDSNCNSNSNSEFNSSKENIQIYFGEKIQLKNNINNNNGNDYHLKKLNENNGSTEIFIDRINKEKDNKNKNVDDHNYKDNNTHDNNNDQSIKKKNNFHEKKRDSKKKPKLKKSLTSNYLQIMKNQKLFDDNDNNIAIAIGIDIDQKILSKNDPFKNNSYPKRFNYSQKIDQQISDEDEDEDDDDDEKLIHDQICQYKGPINPSLVTTKSPKYLLKQCKNVLTNHSVSYKPRSKYLIECTIQSKIQNNNQNENHQNNGVIDFLIEIIQIPHLKNVKTIRFKRVQAPMFVYEKYYDLISSKLSKKLFKGLI</sequence>
<evidence type="ECO:0000256" key="6">
    <source>
        <dbReference type="ARBA" id="ARBA00022840"/>
    </source>
</evidence>
<evidence type="ECO:0000256" key="9">
    <source>
        <dbReference type="PROSITE-ProRule" id="PRU10141"/>
    </source>
</evidence>
<dbReference type="PANTHER" id="PTHR24346">
    <property type="entry name" value="MAP/MICROTUBULE AFFINITY-REGULATING KINASE"/>
    <property type="match status" value="1"/>
</dbReference>
<dbReference type="InterPro" id="IPR000719">
    <property type="entry name" value="Prot_kinase_dom"/>
</dbReference>
<comment type="catalytic activity">
    <reaction evidence="7">
        <text>L-threonyl-[protein] + ATP = O-phospho-L-threonyl-[protein] + ADP + H(+)</text>
        <dbReference type="Rhea" id="RHEA:46608"/>
        <dbReference type="Rhea" id="RHEA-COMP:11060"/>
        <dbReference type="Rhea" id="RHEA-COMP:11605"/>
        <dbReference type="ChEBI" id="CHEBI:15378"/>
        <dbReference type="ChEBI" id="CHEBI:30013"/>
        <dbReference type="ChEBI" id="CHEBI:30616"/>
        <dbReference type="ChEBI" id="CHEBI:61977"/>
        <dbReference type="ChEBI" id="CHEBI:456216"/>
        <dbReference type="EC" id="2.7.11.1"/>
    </reaction>
</comment>
<gene>
    <name evidence="13" type="ORF">M0813_17166</name>
</gene>
<feature type="region of interest" description="Disordered" evidence="10">
    <location>
        <begin position="422"/>
        <end position="490"/>
    </location>
</feature>
<feature type="region of interest" description="Disordered" evidence="10">
    <location>
        <begin position="580"/>
        <end position="626"/>
    </location>
</feature>
<evidence type="ECO:0000256" key="2">
    <source>
        <dbReference type="ARBA" id="ARBA00022527"/>
    </source>
</evidence>
<reference evidence="13" key="1">
    <citation type="submission" date="2022-08" db="EMBL/GenBank/DDBJ databases">
        <title>Novel sulfate-reducing endosymbionts in the free-living metamonad Anaeramoeba.</title>
        <authorList>
            <person name="Jerlstrom-Hultqvist J."/>
            <person name="Cepicka I."/>
            <person name="Gallot-Lavallee L."/>
            <person name="Salas-Leiva D."/>
            <person name="Curtis B.A."/>
            <person name="Zahonova K."/>
            <person name="Pipaliya S."/>
            <person name="Dacks J."/>
            <person name="Roger A.J."/>
        </authorList>
    </citation>
    <scope>NUCLEOTIDE SEQUENCE</scope>
    <source>
        <strain evidence="13">Schooner1</strain>
    </source>
</reference>
<dbReference type="Gene3D" id="1.10.510.10">
    <property type="entry name" value="Transferase(Phosphotransferase) domain 1"/>
    <property type="match status" value="1"/>
</dbReference>
<dbReference type="EMBL" id="JAOAOG010000101">
    <property type="protein sequence ID" value="KAJ6249282.1"/>
    <property type="molecule type" value="Genomic_DNA"/>
</dbReference>
<feature type="region of interest" description="Disordered" evidence="10">
    <location>
        <begin position="672"/>
        <end position="698"/>
    </location>
</feature>
<evidence type="ECO:0000313" key="14">
    <source>
        <dbReference type="Proteomes" id="UP001150062"/>
    </source>
</evidence>
<evidence type="ECO:0000256" key="1">
    <source>
        <dbReference type="ARBA" id="ARBA00012513"/>
    </source>
</evidence>
<feature type="compositionally biased region" description="Polar residues" evidence="10">
    <location>
        <begin position="470"/>
        <end position="482"/>
    </location>
</feature>
<dbReference type="GO" id="GO:0016301">
    <property type="term" value="F:kinase activity"/>
    <property type="evidence" value="ECO:0007669"/>
    <property type="project" value="UniProtKB-KW"/>
</dbReference>
<evidence type="ECO:0000256" key="8">
    <source>
        <dbReference type="ARBA" id="ARBA00048679"/>
    </source>
</evidence>
<dbReference type="PROSITE" id="PS50032">
    <property type="entry name" value="KA1"/>
    <property type="match status" value="1"/>
</dbReference>
<evidence type="ECO:0000256" key="3">
    <source>
        <dbReference type="ARBA" id="ARBA00022679"/>
    </source>
</evidence>
<dbReference type="SUPFAM" id="SSF56112">
    <property type="entry name" value="Protein kinase-like (PK-like)"/>
    <property type="match status" value="1"/>
</dbReference>
<organism evidence="13 14">
    <name type="scientific">Anaeramoeba flamelloides</name>
    <dbReference type="NCBI Taxonomy" id="1746091"/>
    <lineage>
        <taxon>Eukaryota</taxon>
        <taxon>Metamonada</taxon>
        <taxon>Anaeramoebidae</taxon>
        <taxon>Anaeramoeba</taxon>
    </lineage>
</organism>
<dbReference type="SMART" id="SM00220">
    <property type="entry name" value="S_TKc"/>
    <property type="match status" value="1"/>
</dbReference>
<feature type="compositionally biased region" description="Low complexity" evidence="10">
    <location>
        <begin position="289"/>
        <end position="325"/>
    </location>
</feature>
<dbReference type="InterPro" id="IPR017441">
    <property type="entry name" value="Protein_kinase_ATP_BS"/>
</dbReference>
<keyword evidence="2" id="KW-0723">Serine/threonine-protein kinase</keyword>
<dbReference type="CDD" id="cd14003">
    <property type="entry name" value="STKc_AMPK-like"/>
    <property type="match status" value="1"/>
</dbReference>
<dbReference type="InterPro" id="IPR011009">
    <property type="entry name" value="Kinase-like_dom_sf"/>
</dbReference>
<feature type="domain" description="KA1" evidence="12">
    <location>
        <begin position="766"/>
        <end position="816"/>
    </location>
</feature>
<evidence type="ECO:0000256" key="10">
    <source>
        <dbReference type="SAM" id="MobiDB-lite"/>
    </source>
</evidence>
<keyword evidence="4 9" id="KW-0547">Nucleotide-binding</keyword>
<protein>
    <recommendedName>
        <fullName evidence="1">non-specific serine/threonine protein kinase</fullName>
        <ecNumber evidence="1">2.7.11.1</ecNumber>
    </recommendedName>
</protein>
<dbReference type="SUPFAM" id="SSF103243">
    <property type="entry name" value="KA1-like"/>
    <property type="match status" value="1"/>
</dbReference>
<feature type="compositionally biased region" description="Polar residues" evidence="10">
    <location>
        <begin position="672"/>
        <end position="686"/>
    </location>
</feature>
<comment type="caution">
    <text evidence="13">The sequence shown here is derived from an EMBL/GenBank/DDBJ whole genome shotgun (WGS) entry which is preliminary data.</text>
</comment>
<feature type="compositionally biased region" description="Basic residues" evidence="10">
    <location>
        <begin position="617"/>
        <end position="626"/>
    </location>
</feature>
<dbReference type="Gene3D" id="3.30.310.80">
    <property type="entry name" value="Kinase associated domain 1, KA1"/>
    <property type="match status" value="1"/>
</dbReference>
<keyword evidence="5 13" id="KW-0418">Kinase</keyword>
<accession>A0ABQ8YXU5</accession>
<dbReference type="PROSITE" id="PS00107">
    <property type="entry name" value="PROTEIN_KINASE_ATP"/>
    <property type="match status" value="1"/>
</dbReference>
<dbReference type="Proteomes" id="UP001150062">
    <property type="component" value="Unassembled WGS sequence"/>
</dbReference>
<keyword evidence="14" id="KW-1185">Reference proteome</keyword>
<evidence type="ECO:0000259" key="12">
    <source>
        <dbReference type="PROSITE" id="PS50032"/>
    </source>
</evidence>
<comment type="catalytic activity">
    <reaction evidence="8">
        <text>L-seryl-[protein] + ATP = O-phospho-L-seryl-[protein] + ADP + H(+)</text>
        <dbReference type="Rhea" id="RHEA:17989"/>
        <dbReference type="Rhea" id="RHEA-COMP:9863"/>
        <dbReference type="Rhea" id="RHEA-COMP:11604"/>
        <dbReference type="ChEBI" id="CHEBI:15378"/>
        <dbReference type="ChEBI" id="CHEBI:29999"/>
        <dbReference type="ChEBI" id="CHEBI:30616"/>
        <dbReference type="ChEBI" id="CHEBI:83421"/>
        <dbReference type="ChEBI" id="CHEBI:456216"/>
        <dbReference type="EC" id="2.7.11.1"/>
    </reaction>
</comment>
<feature type="compositionally biased region" description="Basic residues" evidence="10">
    <location>
        <begin position="422"/>
        <end position="469"/>
    </location>
</feature>
<dbReference type="PROSITE" id="PS50011">
    <property type="entry name" value="PROTEIN_KINASE_DOM"/>
    <property type="match status" value="1"/>
</dbReference>
<feature type="compositionally biased region" description="Basic and acidic residues" evidence="10">
    <location>
        <begin position="580"/>
        <end position="600"/>
    </location>
</feature>